<gene>
    <name evidence="1" type="ORF">AA0113_g3459</name>
</gene>
<protein>
    <submittedName>
        <fullName evidence="1">Uncharacterized protein</fullName>
    </submittedName>
</protein>
<evidence type="ECO:0000313" key="2">
    <source>
        <dbReference type="Proteomes" id="UP000293823"/>
    </source>
</evidence>
<keyword evidence="2" id="KW-1185">Reference proteome</keyword>
<dbReference type="OrthoDB" id="10314320at2759"/>
<evidence type="ECO:0000313" key="1">
    <source>
        <dbReference type="EMBL" id="RYO70052.1"/>
    </source>
</evidence>
<proteinExistence type="predicted"/>
<accession>A0A4Q4SIS2</accession>
<sequence length="45" mass="4700">MMFSSKPIPGISCTVSKRGGPIPGSSCTVMRNDIIPGGGYTVSRR</sequence>
<name>A0A4Q4SIS2_9PLEO</name>
<dbReference type="EMBL" id="PEJP01000011">
    <property type="protein sequence ID" value="RYO70052.1"/>
    <property type="molecule type" value="Genomic_DNA"/>
</dbReference>
<dbReference type="AlphaFoldDB" id="A0A4Q4SIS2"/>
<organism evidence="1 2">
    <name type="scientific">Alternaria arborescens</name>
    <dbReference type="NCBI Taxonomy" id="156630"/>
    <lineage>
        <taxon>Eukaryota</taxon>
        <taxon>Fungi</taxon>
        <taxon>Dikarya</taxon>
        <taxon>Ascomycota</taxon>
        <taxon>Pezizomycotina</taxon>
        <taxon>Dothideomycetes</taxon>
        <taxon>Pleosporomycetidae</taxon>
        <taxon>Pleosporales</taxon>
        <taxon>Pleosporineae</taxon>
        <taxon>Pleosporaceae</taxon>
        <taxon>Alternaria</taxon>
        <taxon>Alternaria sect. Alternaria</taxon>
    </lineage>
</organism>
<comment type="caution">
    <text evidence="1">The sequence shown here is derived from an EMBL/GenBank/DDBJ whole genome shotgun (WGS) entry which is preliminary data.</text>
</comment>
<dbReference type="Proteomes" id="UP000293823">
    <property type="component" value="Unassembled WGS sequence"/>
</dbReference>
<reference evidence="2" key="1">
    <citation type="journal article" date="2019" name="bioRxiv">
        <title>Genomics, evolutionary history and diagnostics of the Alternaria alternata species group including apple and Asian pear pathotypes.</title>
        <authorList>
            <person name="Armitage A.D."/>
            <person name="Cockerton H.M."/>
            <person name="Sreenivasaprasad S."/>
            <person name="Woodhall J.W."/>
            <person name="Lane C.R."/>
            <person name="Harrison R.J."/>
            <person name="Clarkson J.P."/>
        </authorList>
    </citation>
    <scope>NUCLEOTIDE SEQUENCE [LARGE SCALE GENOMIC DNA]</scope>
    <source>
        <strain evidence="2">RGR 97.0016</strain>
    </source>
</reference>